<feature type="compositionally biased region" description="Polar residues" evidence="1">
    <location>
        <begin position="399"/>
        <end position="417"/>
    </location>
</feature>
<feature type="transmembrane region" description="Helical" evidence="2">
    <location>
        <begin position="77"/>
        <end position="98"/>
    </location>
</feature>
<feature type="compositionally biased region" description="Low complexity" evidence="1">
    <location>
        <begin position="570"/>
        <end position="582"/>
    </location>
</feature>
<feature type="region of interest" description="Disordered" evidence="1">
    <location>
        <begin position="558"/>
        <end position="618"/>
    </location>
</feature>
<dbReference type="EMBL" id="MU005579">
    <property type="protein sequence ID" value="KAF2685088.1"/>
    <property type="molecule type" value="Genomic_DNA"/>
</dbReference>
<keyword evidence="4" id="KW-1185">Reference proteome</keyword>
<feature type="transmembrane region" description="Helical" evidence="2">
    <location>
        <begin position="36"/>
        <end position="65"/>
    </location>
</feature>
<sequence>MAGSDSSSGEASQLPKEPDAATATIKINTKLPRRQLTLIAITVLLNVLLWSSLICLITTVYQIASRPGDTTNIPSEVLTLTSALATVAYIVLHTVFSLKQRIWKHQRRNPSIVKKTSYIAIRVAVTLCILWLLTSGWNMITVARRSVCLSEGPGLLSWEAGPTCHAGRAGMAFAMIALMASCTLFWMLSVVRRPFEAHLLKHGYRSPSAKIPLTPSVSRRPSPSRSASFSEKYRRGRVSASTHRSTPSNTSNTDVDTIDLNATSPPPSILAPSPMRVGLGIFTSNAQPPPLPPAFAPPPRTSSVEAPPAVFQPSASNQHLPPPPRMSALITPSGFVPLSVPAQFSASAWRAVHPLAPSPLGPVASRSHPHLPHTNSVPSFTYRSRYSRSSVSLTRPHRLSSTTPVGSVAWSSRSGSTGPDEGRGSPSSGDGVSEHRATPNEIAYAILNGTAIPGTTATRGHTRGHMRHVSAPDVTAGAQQSHRMSKGWKPQLKDRVERTGLDTTKIIRSSSADLLSRFSPDTSPDDERVSLRKEFERDLDLRLASEKFLPVRKIRSADPLRQSPSPPHAVTGVGRVSTTTSRASITSDAGAGAQMSDRERRMTFDEVKNKPLPKIAML</sequence>
<feature type="compositionally biased region" description="Low complexity" evidence="1">
    <location>
        <begin position="215"/>
        <end position="230"/>
    </location>
</feature>
<keyword evidence="2" id="KW-1133">Transmembrane helix</keyword>
<dbReference type="OrthoDB" id="3944567at2759"/>
<dbReference type="Proteomes" id="UP000799291">
    <property type="component" value="Unassembled WGS sequence"/>
</dbReference>
<evidence type="ECO:0000313" key="3">
    <source>
        <dbReference type="EMBL" id="KAF2685088.1"/>
    </source>
</evidence>
<keyword evidence="2" id="KW-0812">Transmembrane</keyword>
<feature type="transmembrane region" description="Helical" evidence="2">
    <location>
        <begin position="119"/>
        <end position="140"/>
    </location>
</feature>
<evidence type="ECO:0000313" key="4">
    <source>
        <dbReference type="Proteomes" id="UP000799291"/>
    </source>
</evidence>
<reference evidence="3" key="1">
    <citation type="journal article" date="2020" name="Stud. Mycol.">
        <title>101 Dothideomycetes genomes: a test case for predicting lifestyles and emergence of pathogens.</title>
        <authorList>
            <person name="Haridas S."/>
            <person name="Albert R."/>
            <person name="Binder M."/>
            <person name="Bloem J."/>
            <person name="Labutti K."/>
            <person name="Salamov A."/>
            <person name="Andreopoulos B."/>
            <person name="Baker S."/>
            <person name="Barry K."/>
            <person name="Bills G."/>
            <person name="Bluhm B."/>
            <person name="Cannon C."/>
            <person name="Castanera R."/>
            <person name="Culley D."/>
            <person name="Daum C."/>
            <person name="Ezra D."/>
            <person name="Gonzalez J."/>
            <person name="Henrissat B."/>
            <person name="Kuo A."/>
            <person name="Liang C."/>
            <person name="Lipzen A."/>
            <person name="Lutzoni F."/>
            <person name="Magnuson J."/>
            <person name="Mondo S."/>
            <person name="Nolan M."/>
            <person name="Ohm R."/>
            <person name="Pangilinan J."/>
            <person name="Park H.-J."/>
            <person name="Ramirez L."/>
            <person name="Alfaro M."/>
            <person name="Sun H."/>
            <person name="Tritt A."/>
            <person name="Yoshinaga Y."/>
            <person name="Zwiers L.-H."/>
            <person name="Turgeon B."/>
            <person name="Goodwin S."/>
            <person name="Spatafora J."/>
            <person name="Crous P."/>
            <person name="Grigoriev I."/>
        </authorList>
    </citation>
    <scope>NUCLEOTIDE SEQUENCE</scope>
    <source>
        <strain evidence="3">CBS 122367</strain>
    </source>
</reference>
<feature type="compositionally biased region" description="Basic and acidic residues" evidence="1">
    <location>
        <begin position="596"/>
        <end position="609"/>
    </location>
</feature>
<protein>
    <submittedName>
        <fullName evidence="3">Uncharacterized protein</fullName>
    </submittedName>
</protein>
<evidence type="ECO:0000256" key="1">
    <source>
        <dbReference type="SAM" id="MobiDB-lite"/>
    </source>
</evidence>
<name>A0A6G1J3V2_9PLEO</name>
<feature type="region of interest" description="Disordered" evidence="1">
    <location>
        <begin position="389"/>
        <end position="435"/>
    </location>
</feature>
<evidence type="ECO:0000256" key="2">
    <source>
        <dbReference type="SAM" id="Phobius"/>
    </source>
</evidence>
<accession>A0A6G1J3V2</accession>
<dbReference type="AlphaFoldDB" id="A0A6G1J3V2"/>
<feature type="region of interest" description="Disordered" evidence="1">
    <location>
        <begin position="288"/>
        <end position="326"/>
    </location>
</feature>
<feature type="transmembrane region" description="Helical" evidence="2">
    <location>
        <begin position="171"/>
        <end position="191"/>
    </location>
</feature>
<feature type="region of interest" description="Disordered" evidence="1">
    <location>
        <begin position="211"/>
        <end position="271"/>
    </location>
</feature>
<gene>
    <name evidence="3" type="ORF">K458DRAFT_20116</name>
</gene>
<feature type="compositionally biased region" description="Pro residues" evidence="1">
    <location>
        <begin position="288"/>
        <end position="300"/>
    </location>
</feature>
<organism evidence="3 4">
    <name type="scientific">Lentithecium fluviatile CBS 122367</name>
    <dbReference type="NCBI Taxonomy" id="1168545"/>
    <lineage>
        <taxon>Eukaryota</taxon>
        <taxon>Fungi</taxon>
        <taxon>Dikarya</taxon>
        <taxon>Ascomycota</taxon>
        <taxon>Pezizomycotina</taxon>
        <taxon>Dothideomycetes</taxon>
        <taxon>Pleosporomycetidae</taxon>
        <taxon>Pleosporales</taxon>
        <taxon>Massarineae</taxon>
        <taxon>Lentitheciaceae</taxon>
        <taxon>Lentithecium</taxon>
    </lineage>
</organism>
<keyword evidence="2" id="KW-0472">Membrane</keyword>
<feature type="compositionally biased region" description="Polar residues" evidence="1">
    <location>
        <begin position="239"/>
        <end position="263"/>
    </location>
</feature>
<proteinExistence type="predicted"/>